<dbReference type="VEuPathDB" id="VectorBase:PHUM086920"/>
<evidence type="ECO:0000259" key="1">
    <source>
        <dbReference type="PROSITE" id="PS51340"/>
    </source>
</evidence>
<dbReference type="eggNOG" id="KOG2362">
    <property type="taxonomic scope" value="Eukaryota"/>
</dbReference>
<dbReference type="PANTHER" id="PTHR14237">
    <property type="entry name" value="MOLYBDOPTERIN COFACTOR SULFURASE MOSC"/>
    <property type="match status" value="1"/>
</dbReference>
<dbReference type="PROSITE" id="PS51340">
    <property type="entry name" value="MOSC"/>
    <property type="match status" value="1"/>
</dbReference>
<dbReference type="CTD" id="8231631"/>
<dbReference type="OMA" id="CCPLMIL"/>
<evidence type="ECO:0000313" key="3">
    <source>
        <dbReference type="EnsemblMetazoa" id="PHUM086920-PA"/>
    </source>
</evidence>
<dbReference type="GeneID" id="8231631"/>
<reference evidence="3" key="3">
    <citation type="submission" date="2020-05" db="UniProtKB">
        <authorList>
            <consortium name="EnsemblMetazoa"/>
        </authorList>
    </citation>
    <scope>IDENTIFICATION</scope>
    <source>
        <strain evidence="3">USDA</strain>
    </source>
</reference>
<dbReference type="STRING" id="121224.E0VCG4"/>
<dbReference type="EMBL" id="AAZO01001040">
    <property type="status" value="NOT_ANNOTATED_CDS"/>
    <property type="molecule type" value="Genomic_DNA"/>
</dbReference>
<dbReference type="InterPro" id="IPR011037">
    <property type="entry name" value="Pyrv_Knase-like_insert_dom_sf"/>
</dbReference>
<accession>E0VCG4</accession>
<keyword evidence="4" id="KW-1185">Reference proteome</keyword>
<sequence>MWKYNNYLKNKPPKNWIKIGEISELCIYPIKSCKAFKSDYFECTPFGLKSGTLRDRSFVILNDKGNVISGRIYPKMSQIFTVSNGSTFKLSSPDMSDGEIEFTLDDIEKGKTKTFEIWTVPIEGRDCGDKIGKWLSKCILNEEKGLRLFYCASLNKGKRMNPKITKITNLTKVPLNENDGGFFSDSVSYHLISNVSTEYLNTRSNGEIITPLNFRPNFVVKGERLIPFEEDNWEWVKIGNAVFKNLSPCTRCIFTTVDPATGQRSKNMEPLTSMKRFRNLRDPRKRQIMPSPSMGIYLGLRTYQSDIKVSVGDSVYVPES</sequence>
<dbReference type="FunCoup" id="E0VCG4">
    <property type="interactions" value="35"/>
</dbReference>
<dbReference type="InterPro" id="IPR005302">
    <property type="entry name" value="MoCF_Sase_C"/>
</dbReference>
<dbReference type="InterPro" id="IPR005303">
    <property type="entry name" value="MOCOS_middle"/>
</dbReference>
<reference evidence="2" key="1">
    <citation type="submission" date="2007-04" db="EMBL/GenBank/DDBJ databases">
        <title>Annotation of Pediculus humanus corporis strain USDA.</title>
        <authorList>
            <person name="Kirkness E."/>
            <person name="Hannick L."/>
            <person name="Hass B."/>
            <person name="Bruggner R."/>
            <person name="Lawson D."/>
            <person name="Bidwell S."/>
            <person name="Joardar V."/>
            <person name="Caler E."/>
            <person name="Walenz B."/>
            <person name="Inman J."/>
            <person name="Schobel S."/>
            <person name="Galinsky K."/>
            <person name="Amedeo P."/>
            <person name="Strausberg R."/>
        </authorList>
    </citation>
    <scope>NUCLEOTIDE SEQUENCE</scope>
    <source>
        <strain evidence="2">USDA</strain>
    </source>
</reference>
<dbReference type="Pfam" id="PF03476">
    <property type="entry name" value="MOSC_N"/>
    <property type="match status" value="1"/>
</dbReference>
<dbReference type="GO" id="GO:0030151">
    <property type="term" value="F:molybdenum ion binding"/>
    <property type="evidence" value="ECO:0007669"/>
    <property type="project" value="InterPro"/>
</dbReference>
<protein>
    <submittedName>
        <fullName evidence="2 3">Molybdopterin cofactor sulfurase, putative</fullName>
    </submittedName>
</protein>
<dbReference type="AlphaFoldDB" id="E0VCG4"/>
<dbReference type="SUPFAM" id="SSF50800">
    <property type="entry name" value="PK beta-barrel domain-like"/>
    <property type="match status" value="1"/>
</dbReference>
<organism>
    <name type="scientific">Pediculus humanus subsp. corporis</name>
    <name type="common">Body louse</name>
    <dbReference type="NCBI Taxonomy" id="121224"/>
    <lineage>
        <taxon>Eukaryota</taxon>
        <taxon>Metazoa</taxon>
        <taxon>Ecdysozoa</taxon>
        <taxon>Arthropoda</taxon>
        <taxon>Hexapoda</taxon>
        <taxon>Insecta</taxon>
        <taxon>Pterygota</taxon>
        <taxon>Neoptera</taxon>
        <taxon>Paraneoptera</taxon>
        <taxon>Psocodea</taxon>
        <taxon>Troctomorpha</taxon>
        <taxon>Phthiraptera</taxon>
        <taxon>Anoplura</taxon>
        <taxon>Pediculidae</taxon>
        <taxon>Pediculus</taxon>
    </lineage>
</organism>
<dbReference type="KEGG" id="phu:Phum_PHUM086920"/>
<dbReference type="HOGENOM" id="CLU_028286_6_1_1"/>
<dbReference type="Proteomes" id="UP000009046">
    <property type="component" value="Unassembled WGS sequence"/>
</dbReference>
<dbReference type="SUPFAM" id="SSF141673">
    <property type="entry name" value="MOSC N-terminal domain-like"/>
    <property type="match status" value="1"/>
</dbReference>
<evidence type="ECO:0000313" key="2">
    <source>
        <dbReference type="EMBL" id="EEB11070.1"/>
    </source>
</evidence>
<reference evidence="2" key="2">
    <citation type="submission" date="2007-04" db="EMBL/GenBank/DDBJ databases">
        <title>The genome of the human body louse.</title>
        <authorList>
            <consortium name="The Human Body Louse Genome Consortium"/>
            <person name="Kirkness E."/>
            <person name="Walenz B."/>
            <person name="Hass B."/>
            <person name="Bruggner R."/>
            <person name="Strausberg R."/>
        </authorList>
    </citation>
    <scope>NUCLEOTIDE SEQUENCE</scope>
    <source>
        <strain evidence="2">USDA</strain>
    </source>
</reference>
<dbReference type="EMBL" id="DS235053">
    <property type="protein sequence ID" value="EEB11070.1"/>
    <property type="molecule type" value="Genomic_DNA"/>
</dbReference>
<dbReference type="GO" id="GO:0003824">
    <property type="term" value="F:catalytic activity"/>
    <property type="evidence" value="ECO:0007669"/>
    <property type="project" value="InterPro"/>
</dbReference>
<evidence type="ECO:0000313" key="4">
    <source>
        <dbReference type="Proteomes" id="UP000009046"/>
    </source>
</evidence>
<gene>
    <name evidence="3" type="primary">8231631</name>
    <name evidence="2" type="ORF">Phum_PHUM086920</name>
</gene>
<dbReference type="InParanoid" id="E0VCG4"/>
<proteinExistence type="predicted"/>
<dbReference type="EnsemblMetazoa" id="PHUM086920-RA">
    <property type="protein sequence ID" value="PHUM086920-PA"/>
    <property type="gene ID" value="PHUM086920"/>
</dbReference>
<feature type="domain" description="MOSC" evidence="1">
    <location>
        <begin position="162"/>
        <end position="318"/>
    </location>
</feature>
<name>E0VCG4_PEDHC</name>
<dbReference type="RefSeq" id="XP_002423808.1">
    <property type="nucleotide sequence ID" value="XM_002423763.1"/>
</dbReference>
<dbReference type="OrthoDB" id="17255at2759"/>
<dbReference type="PANTHER" id="PTHR14237:SF19">
    <property type="entry name" value="MITOCHONDRIAL AMIDOXIME REDUCING COMPONENT 1"/>
    <property type="match status" value="1"/>
</dbReference>
<dbReference type="GO" id="GO:0030170">
    <property type="term" value="F:pyridoxal phosphate binding"/>
    <property type="evidence" value="ECO:0007669"/>
    <property type="project" value="InterPro"/>
</dbReference>
<dbReference type="Pfam" id="PF03473">
    <property type="entry name" value="MOSC"/>
    <property type="match status" value="1"/>
</dbReference>